<dbReference type="EMBL" id="BK015166">
    <property type="protein sequence ID" value="DAD93766.1"/>
    <property type="molecule type" value="Genomic_DNA"/>
</dbReference>
<proteinExistence type="predicted"/>
<accession>A0A8S5NGE3</accession>
<reference evidence="1" key="1">
    <citation type="journal article" date="2021" name="Proc. Natl. Acad. Sci. U.S.A.">
        <title>A Catalog of Tens of Thousands of Viruses from Human Metagenomes Reveals Hidden Associations with Chronic Diseases.</title>
        <authorList>
            <person name="Tisza M.J."/>
            <person name="Buck C.B."/>
        </authorList>
    </citation>
    <scope>NUCLEOTIDE SEQUENCE</scope>
    <source>
        <strain evidence="1">CtzRR1</strain>
    </source>
</reference>
<sequence length="54" mass="6426">MYLSSAKLRTFCNANKKSVKLLHSFLLRLFFEPILHLKSVPQRVRYTSKKLFLI</sequence>
<protein>
    <submittedName>
        <fullName evidence="1">Uncharacterized protein</fullName>
    </submittedName>
</protein>
<evidence type="ECO:0000313" key="1">
    <source>
        <dbReference type="EMBL" id="DAD93766.1"/>
    </source>
</evidence>
<organism evidence="1">
    <name type="scientific">Myoviridae sp. ctzRR1</name>
    <dbReference type="NCBI Taxonomy" id="2826720"/>
    <lineage>
        <taxon>Viruses</taxon>
        <taxon>Duplodnaviria</taxon>
        <taxon>Heunggongvirae</taxon>
        <taxon>Uroviricota</taxon>
        <taxon>Caudoviricetes</taxon>
    </lineage>
</organism>
<name>A0A8S5NGE3_9CAUD</name>